<dbReference type="EMBL" id="NIPR01000004">
    <property type="protein sequence ID" value="PMD73305.1"/>
    <property type="molecule type" value="Genomic_DNA"/>
</dbReference>
<proteinExistence type="predicted"/>
<evidence type="ECO:0000313" key="2">
    <source>
        <dbReference type="EMBL" id="PMD73305.1"/>
    </source>
</evidence>
<keyword evidence="1" id="KW-0732">Signal</keyword>
<keyword evidence="3" id="KW-1185">Reference proteome</keyword>
<dbReference type="RefSeq" id="WP_102195284.1">
    <property type="nucleotide sequence ID" value="NZ_NIPR01000004.1"/>
</dbReference>
<feature type="chain" id="PRO_5038619091" description="Lipoprotein" evidence="1">
    <location>
        <begin position="24"/>
        <end position="258"/>
    </location>
</feature>
<reference evidence="2 3" key="1">
    <citation type="submission" date="2017-05" db="EMBL/GenBank/DDBJ databases">
        <title>Lactobacillus nurukis nov., sp. nov., isolated from nuruk.</title>
        <authorList>
            <person name="Kim S.-J."/>
        </authorList>
    </citation>
    <scope>NUCLEOTIDE SEQUENCE [LARGE SCALE GENOMIC DNA]</scope>
    <source>
        <strain evidence="2 3">SYF10-1a</strain>
    </source>
</reference>
<sequence>MKKLIWGMLILSLGLLTSCGLNQNLTNQQAEQQKRSELIKKNRKVWNKRIKSAKDVNDPNYDKEILKIPSGYDDSTMSLQRLKDGNQNVIVGQVLNLQSEFGRKVVTETKGTVYVQNVISGDKSLKGRTIKTEFSGGLAKSEDYFRSLDGDFVGSQFGVPNPKTIVYSSISTKPIPKIGSKFIAGIKLYSPDNKTQQATYKKYGLTTKNFYVLENPEVIFWIKKDNEYKINNPAFYLPENRSKVRNILKLTNKLNEQN</sequence>
<feature type="signal peptide" evidence="1">
    <location>
        <begin position="1"/>
        <end position="23"/>
    </location>
</feature>
<accession>A0A2N7AX16</accession>
<dbReference type="OrthoDB" id="2323697at2"/>
<evidence type="ECO:0000256" key="1">
    <source>
        <dbReference type="SAM" id="SignalP"/>
    </source>
</evidence>
<name>A0A2N7AX16_9LACO</name>
<organism evidence="2 3">
    <name type="scientific">Companilactobacillus nuruki</name>
    <dbReference type="NCBI Taxonomy" id="1993540"/>
    <lineage>
        <taxon>Bacteria</taxon>
        <taxon>Bacillati</taxon>
        <taxon>Bacillota</taxon>
        <taxon>Bacilli</taxon>
        <taxon>Lactobacillales</taxon>
        <taxon>Lactobacillaceae</taxon>
        <taxon>Companilactobacillus</taxon>
    </lineage>
</organism>
<dbReference type="Proteomes" id="UP000235649">
    <property type="component" value="Unassembled WGS sequence"/>
</dbReference>
<gene>
    <name evidence="2" type="ORF">CBP76_02135</name>
</gene>
<protein>
    <recommendedName>
        <fullName evidence="4">Lipoprotein</fullName>
    </recommendedName>
</protein>
<dbReference type="AlphaFoldDB" id="A0A2N7AX16"/>
<dbReference type="PROSITE" id="PS51257">
    <property type="entry name" value="PROKAR_LIPOPROTEIN"/>
    <property type="match status" value="1"/>
</dbReference>
<comment type="caution">
    <text evidence="2">The sequence shown here is derived from an EMBL/GenBank/DDBJ whole genome shotgun (WGS) entry which is preliminary data.</text>
</comment>
<evidence type="ECO:0008006" key="4">
    <source>
        <dbReference type="Google" id="ProtNLM"/>
    </source>
</evidence>
<evidence type="ECO:0000313" key="3">
    <source>
        <dbReference type="Proteomes" id="UP000235649"/>
    </source>
</evidence>